<organism evidence="12">
    <name type="scientific">Prevotella sp. GTC17262</name>
    <dbReference type="NCBI Taxonomy" id="3236797"/>
    <lineage>
        <taxon>Bacteria</taxon>
        <taxon>Pseudomonadati</taxon>
        <taxon>Bacteroidota</taxon>
        <taxon>Bacteroidia</taxon>
        <taxon>Bacteroidales</taxon>
        <taxon>Prevotellaceae</taxon>
        <taxon>Prevotella</taxon>
    </lineage>
</organism>
<evidence type="ECO:0000256" key="5">
    <source>
        <dbReference type="ARBA" id="ARBA00023077"/>
    </source>
</evidence>
<evidence type="ECO:0000256" key="2">
    <source>
        <dbReference type="ARBA" id="ARBA00022448"/>
    </source>
</evidence>
<evidence type="ECO:0000256" key="8">
    <source>
        <dbReference type="PROSITE-ProRule" id="PRU01360"/>
    </source>
</evidence>
<dbReference type="InterPro" id="IPR037066">
    <property type="entry name" value="Plug_dom_sf"/>
</dbReference>
<dbReference type="Pfam" id="PF00593">
    <property type="entry name" value="TonB_dep_Rec_b-barrel"/>
    <property type="match status" value="1"/>
</dbReference>
<keyword evidence="12" id="KW-0675">Receptor</keyword>
<evidence type="ECO:0000256" key="6">
    <source>
        <dbReference type="ARBA" id="ARBA00023136"/>
    </source>
</evidence>
<dbReference type="PANTHER" id="PTHR30069:SF40">
    <property type="entry name" value="TONB-DEPENDENT RECEPTOR NMB0964-RELATED"/>
    <property type="match status" value="1"/>
</dbReference>
<dbReference type="GO" id="GO:0044718">
    <property type="term" value="P:siderophore transmembrane transport"/>
    <property type="evidence" value="ECO:0007669"/>
    <property type="project" value="TreeGrafter"/>
</dbReference>
<dbReference type="PANTHER" id="PTHR30069">
    <property type="entry name" value="TONB-DEPENDENT OUTER MEMBRANE RECEPTOR"/>
    <property type="match status" value="1"/>
</dbReference>
<comment type="subcellular location">
    <subcellularLocation>
        <location evidence="1 8">Cell outer membrane</location>
        <topology evidence="1 8">Multi-pass membrane protein</topology>
    </subcellularLocation>
</comment>
<evidence type="ECO:0000256" key="7">
    <source>
        <dbReference type="ARBA" id="ARBA00023237"/>
    </source>
</evidence>
<dbReference type="InterPro" id="IPR000531">
    <property type="entry name" value="Beta-barrel_TonB"/>
</dbReference>
<dbReference type="Gene3D" id="2.40.170.20">
    <property type="entry name" value="TonB-dependent receptor, beta-barrel domain"/>
    <property type="match status" value="1"/>
</dbReference>
<dbReference type="SUPFAM" id="SSF56935">
    <property type="entry name" value="Porins"/>
    <property type="match status" value="1"/>
</dbReference>
<keyword evidence="7 8" id="KW-0998">Cell outer membrane</keyword>
<dbReference type="EMBL" id="AP035789">
    <property type="protein sequence ID" value="BFO80340.1"/>
    <property type="molecule type" value="Genomic_DNA"/>
</dbReference>
<evidence type="ECO:0000256" key="1">
    <source>
        <dbReference type="ARBA" id="ARBA00004571"/>
    </source>
</evidence>
<comment type="similarity">
    <text evidence="8 9">Belongs to the TonB-dependent receptor family.</text>
</comment>
<feature type="domain" description="TonB-dependent receptor-like beta-barrel" evidence="10">
    <location>
        <begin position="174"/>
        <end position="661"/>
    </location>
</feature>
<dbReference type="GO" id="GO:0015344">
    <property type="term" value="F:siderophore uptake transmembrane transporter activity"/>
    <property type="evidence" value="ECO:0007669"/>
    <property type="project" value="TreeGrafter"/>
</dbReference>
<keyword evidence="4 8" id="KW-0812">Transmembrane</keyword>
<evidence type="ECO:0000259" key="10">
    <source>
        <dbReference type="Pfam" id="PF00593"/>
    </source>
</evidence>
<keyword evidence="3 8" id="KW-1134">Transmembrane beta strand</keyword>
<sequence>MVAITVPHEVWAAADKVLPNGADTSSIRQEQHIHEVVVTGRRRLTSVNTVSTQLSKAAIDQSMGLSLASMLEQVSGVSSIHTGTMVAKPVINGMYGNRILIVNNGVRQTGQQWGADHAPEIDKNSSSTIEVVKGAEAVRYGSEALGGIIVMEQSKLPYGEKNVHGRIATMYGSNGQRYSAVGTAEGAFSSFAWRVQGTYANSGDQKTAHYLLNNTGSREFDLSAGIGYQSRKLRAEAYYSRYNLKLGVMRSAQMGSIDLLKERIELGQPVDVYPFSRHIDYPMQEIIHQTAIGKIYYQPGKIGNFFWQTAYQDDDRTENRIRRMNHSNIPAVSLHLHSLLNQLRWDKSYGSWKSEAGTQMAYIKNTNQAGTGVVPIIPNYTETTFGLYAVQKYSHRQWDAEAGVRFDYQKTKASGYDWTGTLYGGTRNFGNFTYSLGGRYRIDNHWTVTSNMGLAWRAPHVYELYSNGNELGSGMFVHGDSTMNSERSYKWVTSVQYHNDWMEARIDGYLQWVDNYIYDAPTHQNIIVISGAYPVFQYRQTAAFFRGIDLDFRFQPLPTVTYHAMTSFIWANERSTGNYLPYIPSTRFDHHLKWMPHVDDCISAWTEVNHRFVARQRRFNPEADLINFAPPSYNLYGLEIGINYAMKNEQHLKLLISADNIFNKEYKEYTNRARYYAHDMGRDIRCTLSWIF</sequence>
<proteinExistence type="inferred from homology"/>
<keyword evidence="5 9" id="KW-0798">TonB box</keyword>
<accession>A0AB33JP34</accession>
<dbReference type="InterPro" id="IPR036942">
    <property type="entry name" value="Beta-barrel_TonB_sf"/>
</dbReference>
<keyword evidence="6 8" id="KW-0472">Membrane</keyword>
<reference evidence="12" key="1">
    <citation type="submission" date="2024-07" db="EMBL/GenBank/DDBJ databases">
        <title>Complete genome sequence of Prevotella sp. YM-2024 GTC17262.</title>
        <authorList>
            <person name="Hayashi M."/>
            <person name="Muto Y."/>
            <person name="Tanaka K."/>
            <person name="Niwa H."/>
        </authorList>
    </citation>
    <scope>NUCLEOTIDE SEQUENCE</scope>
    <source>
        <strain evidence="12">GTC17262</strain>
    </source>
</reference>
<evidence type="ECO:0000313" key="12">
    <source>
        <dbReference type="EMBL" id="BFO80340.1"/>
    </source>
</evidence>
<dbReference type="Gene3D" id="2.170.130.10">
    <property type="entry name" value="TonB-dependent receptor, plug domain"/>
    <property type="match status" value="1"/>
</dbReference>
<dbReference type="Pfam" id="PF07715">
    <property type="entry name" value="Plug"/>
    <property type="match status" value="1"/>
</dbReference>
<feature type="domain" description="TonB-dependent receptor plug" evidence="11">
    <location>
        <begin position="49"/>
        <end position="148"/>
    </location>
</feature>
<evidence type="ECO:0000256" key="9">
    <source>
        <dbReference type="RuleBase" id="RU003357"/>
    </source>
</evidence>
<protein>
    <submittedName>
        <fullName evidence="12">TonB-dependent receptor</fullName>
    </submittedName>
</protein>
<dbReference type="GO" id="GO:0009279">
    <property type="term" value="C:cell outer membrane"/>
    <property type="evidence" value="ECO:0007669"/>
    <property type="project" value="UniProtKB-SubCell"/>
</dbReference>
<gene>
    <name evidence="12" type="ORF">GTC17262_05310</name>
</gene>
<name>A0AB33JP34_9BACT</name>
<dbReference type="AlphaFoldDB" id="A0AB33JP34"/>
<evidence type="ECO:0000256" key="3">
    <source>
        <dbReference type="ARBA" id="ARBA00022452"/>
    </source>
</evidence>
<evidence type="ECO:0000256" key="4">
    <source>
        <dbReference type="ARBA" id="ARBA00022692"/>
    </source>
</evidence>
<keyword evidence="2 8" id="KW-0813">Transport</keyword>
<dbReference type="InterPro" id="IPR012910">
    <property type="entry name" value="Plug_dom"/>
</dbReference>
<dbReference type="InterPro" id="IPR039426">
    <property type="entry name" value="TonB-dep_rcpt-like"/>
</dbReference>
<dbReference type="PROSITE" id="PS52016">
    <property type="entry name" value="TONB_DEPENDENT_REC_3"/>
    <property type="match status" value="1"/>
</dbReference>
<evidence type="ECO:0000259" key="11">
    <source>
        <dbReference type="Pfam" id="PF07715"/>
    </source>
</evidence>